<feature type="compositionally biased region" description="Polar residues" evidence="1">
    <location>
        <begin position="32"/>
        <end position="43"/>
    </location>
</feature>
<feature type="region of interest" description="Disordered" evidence="1">
    <location>
        <begin position="1"/>
        <end position="47"/>
    </location>
</feature>
<protein>
    <recommendedName>
        <fullName evidence="2">eCIS core domain-containing protein</fullName>
    </recommendedName>
</protein>
<proteinExistence type="predicted"/>
<name>B4VIN5_9CYAN</name>
<sequence length="493" mass="52689">MQEAQQQKPSFIPPAPAPKDSATGFAPPRFPVQSQAKQPSASGKVTRAYSSYDRDLIQAKLLEGMDEAMPRQAQMQAIQPKDAHGEAEDGVQLKDNGEAVQHKSPQDIAGDGFRGTPRQLPHLDKIQQFFGQDLSHIQAYMGKEAAAASQRLGAAAYTCGNRIAFAKTPSVGLAAHEAAHVMQQQSGKVQLSGGMGQVGDKYEQHADAVADAVVAGKSAEPLLGEYTGDTAIAPSMPSVMAQAENAPRQPSAIGQDVWASAEVKLIDERNFGSALAGRGGNLGSEGTYYINPRISATLGATQGKFQGTPRLFLGDKTVGSHVRLMVSNPQTEQRVFGGGHEGYKFTATYTLKNAKTWETPNMNFNFGVHNRRQLEGSLGASGSLPIKKLLPVEANANIGTNFSSEQDFKANIEEFSLGGTNSYYAHTHKISLYISSAGNAGGEEIESGGDGNHTPDGVYVSQKVESKNVEADDGSHSYITYHEKPRVNMPLQK</sequence>
<dbReference type="AlphaFoldDB" id="B4VIN5"/>
<evidence type="ECO:0000313" key="3">
    <source>
        <dbReference type="EMBL" id="EDX78177.1"/>
    </source>
</evidence>
<feature type="domain" description="eCIS core" evidence="2">
    <location>
        <begin position="124"/>
        <end position="187"/>
    </location>
</feature>
<evidence type="ECO:0000313" key="4">
    <source>
        <dbReference type="Proteomes" id="UP000003835"/>
    </source>
</evidence>
<feature type="region of interest" description="Disordered" evidence="1">
    <location>
        <begin position="99"/>
        <end position="119"/>
    </location>
</feature>
<dbReference type="RefSeq" id="WP_006098612.1">
    <property type="nucleotide sequence ID" value="NZ_DS989842.1"/>
</dbReference>
<evidence type="ECO:0000259" key="2">
    <source>
        <dbReference type="Pfam" id="PF13699"/>
    </source>
</evidence>
<dbReference type="eggNOG" id="COG1652">
    <property type="taxonomic scope" value="Bacteria"/>
</dbReference>
<dbReference type="InterPro" id="IPR032760">
    <property type="entry name" value="Ntox6"/>
</dbReference>
<evidence type="ECO:0000256" key="1">
    <source>
        <dbReference type="SAM" id="MobiDB-lite"/>
    </source>
</evidence>
<dbReference type="Pfam" id="PF15544">
    <property type="entry name" value="Ntox6"/>
    <property type="match status" value="1"/>
</dbReference>
<dbReference type="OrthoDB" id="292792at2"/>
<accession>B4VIN5</accession>
<organism evidence="3 4">
    <name type="scientific">Coleofasciculus chthonoplastes PCC 7420</name>
    <dbReference type="NCBI Taxonomy" id="118168"/>
    <lineage>
        <taxon>Bacteria</taxon>
        <taxon>Bacillati</taxon>
        <taxon>Cyanobacteriota</taxon>
        <taxon>Cyanophyceae</taxon>
        <taxon>Coleofasciculales</taxon>
        <taxon>Coleofasciculaceae</taxon>
        <taxon>Coleofasciculus</taxon>
    </lineage>
</organism>
<dbReference type="InterPro" id="IPR025295">
    <property type="entry name" value="eCIS_core_dom"/>
</dbReference>
<dbReference type="STRING" id="118168.MC7420_7915"/>
<dbReference type="Pfam" id="PF13699">
    <property type="entry name" value="eCIS_core"/>
    <property type="match status" value="1"/>
</dbReference>
<reference evidence="3 4" key="1">
    <citation type="submission" date="2008-07" db="EMBL/GenBank/DDBJ databases">
        <authorList>
            <person name="Tandeau de Marsac N."/>
            <person name="Ferriera S."/>
            <person name="Johnson J."/>
            <person name="Kravitz S."/>
            <person name="Beeson K."/>
            <person name="Sutton G."/>
            <person name="Rogers Y.-H."/>
            <person name="Friedman R."/>
            <person name="Frazier M."/>
            <person name="Venter J.C."/>
        </authorList>
    </citation>
    <scope>NUCLEOTIDE SEQUENCE [LARGE SCALE GENOMIC DNA]</scope>
    <source>
        <strain evidence="3 4">PCC 7420</strain>
    </source>
</reference>
<keyword evidence="4" id="KW-1185">Reference proteome</keyword>
<dbReference type="HOGENOM" id="CLU_552878_0_0_3"/>
<dbReference type="EMBL" id="DS989842">
    <property type="protein sequence ID" value="EDX78177.1"/>
    <property type="molecule type" value="Genomic_DNA"/>
</dbReference>
<gene>
    <name evidence="3" type="ORF">MC7420_7915</name>
</gene>
<dbReference type="Proteomes" id="UP000003835">
    <property type="component" value="Unassembled WGS sequence"/>
</dbReference>